<name>A0A8T2NJY4_9TELE</name>
<comment type="subcellular location">
    <subcellularLocation>
        <location evidence="1">Cell membrane</location>
        <topology evidence="1">Multi-pass membrane protein</topology>
    </subcellularLocation>
    <subcellularLocation>
        <location evidence="18">Membrane</location>
        <topology evidence="18">Multi-pass membrane protein</topology>
    </subcellularLocation>
</comment>
<dbReference type="Gene3D" id="1.10.287.940">
    <property type="entry name" value="atp-gated p2x4 ion channel"/>
    <property type="match status" value="1"/>
</dbReference>
<evidence type="ECO:0000256" key="1">
    <source>
        <dbReference type="ARBA" id="ARBA00004651"/>
    </source>
</evidence>
<proteinExistence type="inferred from homology"/>
<dbReference type="GO" id="GO:0001614">
    <property type="term" value="F:purinergic nucleotide receptor activity"/>
    <property type="evidence" value="ECO:0007669"/>
    <property type="project" value="UniProtKB-UniRule"/>
</dbReference>
<keyword evidence="10" id="KW-0325">Glycoprotein</keyword>
<keyword evidence="12 18" id="KW-0407">Ion channel</keyword>
<evidence type="ECO:0000256" key="16">
    <source>
        <dbReference type="PIRSR" id="PIRSR005713-2"/>
    </source>
</evidence>
<dbReference type="PRINTS" id="PR01307">
    <property type="entry name" value="P2XRECEPTOR"/>
</dbReference>
<dbReference type="PIRSF" id="PIRSF005713">
    <property type="entry name" value="P2X_purinoceptor"/>
    <property type="match status" value="1"/>
</dbReference>
<dbReference type="GO" id="GO:0005524">
    <property type="term" value="F:ATP binding"/>
    <property type="evidence" value="ECO:0007669"/>
    <property type="project" value="UniProtKB-UniRule"/>
</dbReference>
<evidence type="ECO:0000256" key="3">
    <source>
        <dbReference type="ARBA" id="ARBA00022448"/>
    </source>
</evidence>
<feature type="transmembrane region" description="Helical" evidence="18">
    <location>
        <begin position="32"/>
        <end position="50"/>
    </location>
</feature>
<keyword evidence="15" id="KW-0067">ATP-binding</keyword>
<evidence type="ECO:0000256" key="2">
    <source>
        <dbReference type="ARBA" id="ARBA00009848"/>
    </source>
</evidence>
<organism evidence="19 20">
    <name type="scientific">Albula glossodonta</name>
    <name type="common">roundjaw bonefish</name>
    <dbReference type="NCBI Taxonomy" id="121402"/>
    <lineage>
        <taxon>Eukaryota</taxon>
        <taxon>Metazoa</taxon>
        <taxon>Chordata</taxon>
        <taxon>Craniata</taxon>
        <taxon>Vertebrata</taxon>
        <taxon>Euteleostomi</taxon>
        <taxon>Actinopterygii</taxon>
        <taxon>Neopterygii</taxon>
        <taxon>Teleostei</taxon>
        <taxon>Albuliformes</taxon>
        <taxon>Albulidae</taxon>
        <taxon>Albula</taxon>
    </lineage>
</organism>
<sequence length="402" mass="45658">MGLQDALNEYIIGFCNYETPKIIVVKNTTLGIIYRVIQFLVATYFIWYVFISQKAYQESETRPESSVYTEIRGIGLLGDTVQDMVEYVRPSEGGDVISAILRREVTHDQVQGVCAEDLNARCTNDSDCVAGEVDFDGNGQRTGRCVSYYNYTSVKTCEIKSWCPIEKFAHIREPPLLAAENFTIYIQNTIHFPKFKVLRANILPKKKRYMNKCTYDEEKHPYCPIFRLGSIAEQAGVKFAELCENGGIIGVFINWDCDFDLDPTDCKPTYTFRRLNVYKNTPHPGYNYKFAKYYSKDGKESRTLIRAYGIRLDVIVHGHAGKFTIIPTIINMVTAMTSVGICSMICDWVLLNVIDKNKGYHQKKFDEVSEENVETGIPMTTTELTITTYGSTHSDLSEGVAL</sequence>
<comment type="function">
    <text evidence="14">ATP-gated nonselective transmembrane cation channel permeable to potassium, sodium and calcium. Activation by extracellular ATP induces a variety of cellular responses, such as excitatory postsynaptic responses in sensory neurons, neuromuscular junctions (NMJ) formation, hearing, perception of taste and peristalsis. In the inner ear, regulates sound transduction and auditory neurotransmission, outer hair cell electromotility, inner ear gap junctions, and K(+) recycling. Mediates synaptic transmission between neurons and from neurons to smooth muscle.</text>
</comment>
<dbReference type="InterPro" id="IPR001429">
    <property type="entry name" value="P2X_purnocptor"/>
</dbReference>
<protein>
    <recommendedName>
        <fullName evidence="14 18">P2X purinoceptor</fullName>
    </recommendedName>
    <alternativeName>
        <fullName evidence="14">P2X purinoceptor 2</fullName>
    </alternativeName>
</protein>
<keyword evidence="3 14" id="KW-0813">Transport</keyword>
<evidence type="ECO:0000256" key="5">
    <source>
        <dbReference type="ARBA" id="ARBA00022692"/>
    </source>
</evidence>
<dbReference type="Proteomes" id="UP000824540">
    <property type="component" value="Unassembled WGS sequence"/>
</dbReference>
<dbReference type="PANTHER" id="PTHR10125">
    <property type="entry name" value="P2X PURINOCEPTOR"/>
    <property type="match status" value="1"/>
</dbReference>
<dbReference type="GO" id="GO:0033198">
    <property type="term" value="P:response to ATP"/>
    <property type="evidence" value="ECO:0007669"/>
    <property type="project" value="InterPro"/>
</dbReference>
<evidence type="ECO:0000256" key="8">
    <source>
        <dbReference type="ARBA" id="ARBA00023136"/>
    </source>
</evidence>
<dbReference type="Gene3D" id="2.60.490.10">
    <property type="entry name" value="atp-gated p2x4 ion channel domain"/>
    <property type="match status" value="1"/>
</dbReference>
<dbReference type="InterPro" id="IPR059116">
    <property type="entry name" value="P2X_receptor"/>
</dbReference>
<dbReference type="AlphaFoldDB" id="A0A8T2NJY4"/>
<keyword evidence="6 18" id="KW-1133">Transmembrane helix</keyword>
<dbReference type="NCBIfam" id="TIGR00863">
    <property type="entry name" value="P2X"/>
    <property type="match status" value="1"/>
</dbReference>
<gene>
    <name evidence="19" type="ORF">JZ751_023471</name>
</gene>
<dbReference type="FunFam" id="2.60.490.10:FF:000001">
    <property type="entry name" value="P2X purinoceptor"/>
    <property type="match status" value="1"/>
</dbReference>
<evidence type="ECO:0000256" key="14">
    <source>
        <dbReference type="PIRNR" id="PIRNR005713"/>
    </source>
</evidence>
<dbReference type="InterPro" id="IPR027309">
    <property type="entry name" value="P2X_extracellular_dom_sf"/>
</dbReference>
<comment type="subunit">
    <text evidence="14">Homotrimer and heterotrimer; functional P2XRs are organized as homomeric and heteromeric trimers. Homotrimer. Forms heterotrimer with P2RX1. Forms heterotrimer with P2RX6. Forms heterotrimer with P2RX3.</text>
</comment>
<keyword evidence="11 14" id="KW-1071">Ligand-gated ion channel</keyword>
<feature type="disulfide bond" evidence="16">
    <location>
        <begin position="122"/>
        <end position="145"/>
    </location>
</feature>
<evidence type="ECO:0000256" key="10">
    <source>
        <dbReference type="ARBA" id="ARBA00023180"/>
    </source>
</evidence>
<dbReference type="PRINTS" id="PR01309">
    <property type="entry name" value="P2X2RECEPTOR"/>
</dbReference>
<keyword evidence="8 14" id="KW-0472">Membrane</keyword>
<evidence type="ECO:0000313" key="19">
    <source>
        <dbReference type="EMBL" id="KAG9339580.1"/>
    </source>
</evidence>
<evidence type="ECO:0000256" key="7">
    <source>
        <dbReference type="ARBA" id="ARBA00023065"/>
    </source>
</evidence>
<feature type="transmembrane region" description="Helical" evidence="18">
    <location>
        <begin position="332"/>
        <end position="354"/>
    </location>
</feature>
<dbReference type="GO" id="GO:0070588">
    <property type="term" value="P:calcium ion transmembrane transport"/>
    <property type="evidence" value="ECO:0007669"/>
    <property type="project" value="TreeGrafter"/>
</dbReference>
<feature type="disulfide bond" evidence="16">
    <location>
        <begin position="114"/>
        <end position="163"/>
    </location>
</feature>
<comment type="similarity">
    <text evidence="2 14 18">Belongs to the P2X receptor family.</text>
</comment>
<comment type="caution">
    <text evidence="19">The sequence shown here is derived from an EMBL/GenBank/DDBJ whole genome shotgun (WGS) entry which is preliminary data.</text>
</comment>
<keyword evidence="9 16" id="KW-1015">Disulfide bond</keyword>
<evidence type="ECO:0000256" key="11">
    <source>
        <dbReference type="ARBA" id="ARBA00023286"/>
    </source>
</evidence>
<dbReference type="GO" id="GO:0043235">
    <property type="term" value="C:receptor complex"/>
    <property type="evidence" value="ECO:0007669"/>
    <property type="project" value="TreeGrafter"/>
</dbReference>
<evidence type="ECO:0000256" key="17">
    <source>
        <dbReference type="PIRSR" id="PIRSR005713-3"/>
    </source>
</evidence>
<keyword evidence="15" id="KW-0547">Nucleotide-binding</keyword>
<evidence type="ECO:0000256" key="12">
    <source>
        <dbReference type="ARBA" id="ARBA00023303"/>
    </source>
</evidence>
<evidence type="ECO:0000256" key="15">
    <source>
        <dbReference type="PIRSR" id="PIRSR005713-1"/>
    </source>
</evidence>
<evidence type="ECO:0000256" key="4">
    <source>
        <dbReference type="ARBA" id="ARBA00022475"/>
    </source>
</evidence>
<accession>A0A8T2NJY4</accession>
<dbReference type="InterPro" id="IPR003045">
    <property type="entry name" value="P2X2_purnocptor"/>
</dbReference>
<feature type="binding site" evidence="15">
    <location>
        <position position="183"/>
    </location>
    <ligand>
        <name>ATP</name>
        <dbReference type="ChEBI" id="CHEBI:30616"/>
        <note>ligand shared between two neighboring subunits of the homotrimer</note>
    </ligand>
</feature>
<dbReference type="EMBL" id="JAFBMS010000052">
    <property type="protein sequence ID" value="KAG9339580.1"/>
    <property type="molecule type" value="Genomic_DNA"/>
</dbReference>
<dbReference type="GO" id="GO:0098794">
    <property type="term" value="C:postsynapse"/>
    <property type="evidence" value="ECO:0007669"/>
    <property type="project" value="GOC"/>
</dbReference>
<dbReference type="PANTHER" id="PTHR10125:SF4">
    <property type="entry name" value="P2X PURINOCEPTOR 2"/>
    <property type="match status" value="1"/>
</dbReference>
<feature type="glycosylation site" description="N-linked (GlcNAc...) asparagine" evidence="17">
    <location>
        <position position="181"/>
    </location>
</feature>
<dbReference type="GO" id="GO:0004931">
    <property type="term" value="F:extracellularly ATP-gated monoatomic cation channel activity"/>
    <property type="evidence" value="ECO:0007669"/>
    <property type="project" value="UniProtKB-UniRule"/>
</dbReference>
<evidence type="ECO:0000256" key="18">
    <source>
        <dbReference type="RuleBase" id="RU000681"/>
    </source>
</evidence>
<feature type="disulfide bond" evidence="16">
    <location>
        <begin position="213"/>
        <end position="223"/>
    </location>
</feature>
<evidence type="ECO:0000256" key="13">
    <source>
        <dbReference type="ARBA" id="ARBA00036634"/>
    </source>
</evidence>
<comment type="function">
    <text evidence="18">Receptor for ATP that acts as a ligand-gated ion channel.</text>
</comment>
<keyword evidence="4" id="KW-1003">Cell membrane</keyword>
<keyword evidence="18" id="KW-0675">Receptor</keyword>
<keyword evidence="5 18" id="KW-0812">Transmembrane</keyword>
<keyword evidence="7 14" id="KW-0406">Ion transport</keyword>
<comment type="catalytic activity">
    <reaction evidence="13">
        <text>Ca(2+)(in) = Ca(2+)(out)</text>
        <dbReference type="Rhea" id="RHEA:29671"/>
        <dbReference type="ChEBI" id="CHEBI:29108"/>
    </reaction>
</comment>
<dbReference type="Pfam" id="PF00864">
    <property type="entry name" value="P2X_receptor"/>
    <property type="match status" value="1"/>
</dbReference>
<evidence type="ECO:0000313" key="20">
    <source>
        <dbReference type="Proteomes" id="UP000824540"/>
    </source>
</evidence>
<evidence type="ECO:0000256" key="6">
    <source>
        <dbReference type="ARBA" id="ARBA00022989"/>
    </source>
</evidence>
<reference evidence="19" key="1">
    <citation type="thesis" date="2021" institute="BYU ScholarsArchive" country="Provo, UT, USA">
        <title>Applications of and Algorithms for Genome Assembly and Genomic Analyses with an Emphasis on Marine Teleosts.</title>
        <authorList>
            <person name="Pickett B.D."/>
        </authorList>
    </citation>
    <scope>NUCLEOTIDE SEQUENCE</scope>
    <source>
        <strain evidence="19">HI-2016</strain>
    </source>
</reference>
<dbReference type="OrthoDB" id="494673at2759"/>
<dbReference type="GO" id="GO:0005886">
    <property type="term" value="C:plasma membrane"/>
    <property type="evidence" value="ECO:0007669"/>
    <property type="project" value="UniProtKB-SubCell"/>
</dbReference>
<evidence type="ECO:0000256" key="9">
    <source>
        <dbReference type="ARBA" id="ARBA00023157"/>
    </source>
</evidence>
<feature type="disulfide bond" evidence="16">
    <location>
        <begin position="257"/>
        <end position="266"/>
    </location>
</feature>
<feature type="disulfide bond" evidence="16">
    <location>
        <begin position="128"/>
        <end position="157"/>
    </location>
</feature>
<keyword evidence="20" id="KW-1185">Reference proteome</keyword>